<evidence type="ECO:0000256" key="4">
    <source>
        <dbReference type="ARBA" id="ARBA00022840"/>
    </source>
</evidence>
<accession>G2XXU8</accession>
<keyword evidence="5" id="KW-0460">Magnesium</keyword>
<keyword evidence="7" id="KW-0472">Membrane</keyword>
<evidence type="ECO:0000256" key="6">
    <source>
        <dbReference type="ARBA" id="ARBA00022967"/>
    </source>
</evidence>
<evidence type="ECO:0000256" key="2">
    <source>
        <dbReference type="ARBA" id="ARBA00022723"/>
    </source>
</evidence>
<evidence type="ECO:0000313" key="10">
    <source>
        <dbReference type="Proteomes" id="UP000008177"/>
    </source>
</evidence>
<dbReference type="GO" id="GO:0006874">
    <property type="term" value="P:intracellular calcium ion homeostasis"/>
    <property type="evidence" value="ECO:0007669"/>
    <property type="project" value="TreeGrafter"/>
</dbReference>
<organism evidence="9 10">
    <name type="scientific">Botryotinia fuckeliana (strain T4)</name>
    <name type="common">Noble rot fungus</name>
    <name type="synonym">Botrytis cinerea</name>
    <dbReference type="NCBI Taxonomy" id="999810"/>
    <lineage>
        <taxon>Eukaryota</taxon>
        <taxon>Fungi</taxon>
        <taxon>Dikarya</taxon>
        <taxon>Ascomycota</taxon>
        <taxon>Pezizomycotina</taxon>
        <taxon>Leotiomycetes</taxon>
        <taxon>Helotiales</taxon>
        <taxon>Sclerotiniaceae</taxon>
        <taxon>Botrytis</taxon>
    </lineage>
</organism>
<dbReference type="Proteomes" id="UP000008177">
    <property type="component" value="Unplaced contigs"/>
</dbReference>
<keyword evidence="2" id="KW-0479">Metal-binding</keyword>
<name>G2XXU8_BOTF4</name>
<dbReference type="EMBL" id="FQ790277">
    <property type="protein sequence ID" value="CCD45285.1"/>
    <property type="molecule type" value="Genomic_DNA"/>
</dbReference>
<dbReference type="GO" id="GO:0005524">
    <property type="term" value="F:ATP binding"/>
    <property type="evidence" value="ECO:0007669"/>
    <property type="project" value="UniProtKB-KW"/>
</dbReference>
<keyword evidence="7" id="KW-1133">Transmembrane helix</keyword>
<keyword evidence="3" id="KW-0547">Nucleotide-binding</keyword>
<keyword evidence="7" id="KW-0812">Transmembrane</keyword>
<comment type="subcellular location">
    <subcellularLocation>
        <location evidence="1">Membrane</location>
        <topology evidence="1">Multi-pass membrane protein</topology>
    </subcellularLocation>
</comment>
<keyword evidence="6" id="KW-1278">Translocase</keyword>
<proteinExistence type="predicted"/>
<sequence length="218" mass="24932">MAPLVDNPMIASATLHNPLPLWLHTYIWPFAIIWPVFFRYYLSQDLYDQHIGGQEWTFVWCGTIITAQSLVWLSTHWNINLRSLFTSTSAKSVSTAKLIKVHPITNAGSADFCKIDRDNAGGKSNVSFLFQKRRFLYDAAKNSFAPLTYSIDQEPKPLLEAYQKSRGIDSASELSRIHQHYGDNTFDIPVPTFSELFKEHAVAPFFVFQIFLCWVMGC</sequence>
<dbReference type="Pfam" id="PF23143">
    <property type="entry name" value="2TM_P5A-ATPase"/>
    <property type="match status" value="1"/>
</dbReference>
<dbReference type="PANTHER" id="PTHR45630:SF7">
    <property type="entry name" value="ENDOPLASMIC RETICULUM TRANSMEMBRANE HELIX TRANSLOCASE"/>
    <property type="match status" value="1"/>
</dbReference>
<evidence type="ECO:0000256" key="7">
    <source>
        <dbReference type="SAM" id="Phobius"/>
    </source>
</evidence>
<dbReference type="GO" id="GO:0005789">
    <property type="term" value="C:endoplasmic reticulum membrane"/>
    <property type="evidence" value="ECO:0007669"/>
    <property type="project" value="TreeGrafter"/>
</dbReference>
<evidence type="ECO:0000313" key="9">
    <source>
        <dbReference type="EMBL" id="CCD45285.1"/>
    </source>
</evidence>
<dbReference type="InterPro" id="IPR057255">
    <property type="entry name" value="2TM_P5A-ATPase"/>
</dbReference>
<dbReference type="GO" id="GO:0019829">
    <property type="term" value="F:ATPase-coupled monoatomic cation transmembrane transporter activity"/>
    <property type="evidence" value="ECO:0007669"/>
    <property type="project" value="TreeGrafter"/>
</dbReference>
<dbReference type="GO" id="GO:0046872">
    <property type="term" value="F:metal ion binding"/>
    <property type="evidence" value="ECO:0007669"/>
    <property type="project" value="UniProtKB-KW"/>
</dbReference>
<evidence type="ECO:0000256" key="1">
    <source>
        <dbReference type="ARBA" id="ARBA00004141"/>
    </source>
</evidence>
<dbReference type="GO" id="GO:0015662">
    <property type="term" value="F:P-type ion transporter activity"/>
    <property type="evidence" value="ECO:0007669"/>
    <property type="project" value="TreeGrafter"/>
</dbReference>
<dbReference type="InParanoid" id="G2XXU8"/>
<evidence type="ECO:0000259" key="8">
    <source>
        <dbReference type="Pfam" id="PF23143"/>
    </source>
</evidence>
<keyword evidence="4" id="KW-0067">ATP-binding</keyword>
<dbReference type="AlphaFoldDB" id="G2XXU8"/>
<gene>
    <name evidence="9" type="ORF">BofuT4_P119910.1</name>
</gene>
<evidence type="ECO:0000256" key="5">
    <source>
        <dbReference type="ARBA" id="ARBA00022842"/>
    </source>
</evidence>
<dbReference type="HOGENOM" id="CLU_1161538_0_0_1"/>
<dbReference type="PANTHER" id="PTHR45630">
    <property type="entry name" value="CATION-TRANSPORTING ATPASE-RELATED"/>
    <property type="match status" value="1"/>
</dbReference>
<reference evidence="10" key="1">
    <citation type="journal article" date="2011" name="PLoS Genet.">
        <title>Genomic analysis of the necrotrophic fungal pathogens Sclerotinia sclerotiorum and Botrytis cinerea.</title>
        <authorList>
            <person name="Amselem J."/>
            <person name="Cuomo C.A."/>
            <person name="van Kan J.A."/>
            <person name="Viaud M."/>
            <person name="Benito E.P."/>
            <person name="Couloux A."/>
            <person name="Coutinho P.M."/>
            <person name="de Vries R.P."/>
            <person name="Dyer P.S."/>
            <person name="Fillinger S."/>
            <person name="Fournier E."/>
            <person name="Gout L."/>
            <person name="Hahn M."/>
            <person name="Kohn L."/>
            <person name="Lapalu N."/>
            <person name="Plummer K.M."/>
            <person name="Pradier J.M."/>
            <person name="Quevillon E."/>
            <person name="Sharon A."/>
            <person name="Simon A."/>
            <person name="ten Have A."/>
            <person name="Tudzynski B."/>
            <person name="Tudzynski P."/>
            <person name="Wincker P."/>
            <person name="Andrew M."/>
            <person name="Anthouard V."/>
            <person name="Beever R.E."/>
            <person name="Beffa R."/>
            <person name="Benoit I."/>
            <person name="Bouzid O."/>
            <person name="Brault B."/>
            <person name="Chen Z."/>
            <person name="Choquer M."/>
            <person name="Collemare J."/>
            <person name="Cotton P."/>
            <person name="Danchin E.G."/>
            <person name="Da Silva C."/>
            <person name="Gautier A."/>
            <person name="Giraud C."/>
            <person name="Giraud T."/>
            <person name="Gonzalez C."/>
            <person name="Grossetete S."/>
            <person name="Guldener U."/>
            <person name="Henrissat B."/>
            <person name="Howlett B.J."/>
            <person name="Kodira C."/>
            <person name="Kretschmer M."/>
            <person name="Lappartient A."/>
            <person name="Leroch M."/>
            <person name="Levis C."/>
            <person name="Mauceli E."/>
            <person name="Neuveglise C."/>
            <person name="Oeser B."/>
            <person name="Pearson M."/>
            <person name="Poulain J."/>
            <person name="Poussereau N."/>
            <person name="Quesneville H."/>
            <person name="Rascle C."/>
            <person name="Schumacher J."/>
            <person name="Segurens B."/>
            <person name="Sexton A."/>
            <person name="Silva E."/>
            <person name="Sirven C."/>
            <person name="Soanes D.M."/>
            <person name="Talbot N.J."/>
            <person name="Templeton M."/>
            <person name="Yandava C."/>
            <person name="Yarden O."/>
            <person name="Zeng Q."/>
            <person name="Rollins J.A."/>
            <person name="Lebrun M.H."/>
            <person name="Dickman M."/>
        </authorList>
    </citation>
    <scope>NUCLEOTIDE SEQUENCE [LARGE SCALE GENOMIC DNA]</scope>
    <source>
        <strain evidence="10">T4</strain>
    </source>
</reference>
<dbReference type="STRING" id="999810.G2XXU8"/>
<feature type="transmembrane region" description="Helical" evidence="7">
    <location>
        <begin position="20"/>
        <end position="42"/>
    </location>
</feature>
<evidence type="ECO:0000256" key="3">
    <source>
        <dbReference type="ARBA" id="ARBA00022741"/>
    </source>
</evidence>
<dbReference type="InterPro" id="IPR006544">
    <property type="entry name" value="P-type_TPase_V"/>
</dbReference>
<protein>
    <recommendedName>
        <fullName evidence="8">P5A-ATPase transmembrane helical hairpin domain-containing protein</fullName>
    </recommendedName>
</protein>
<feature type="domain" description="P5A-ATPase transmembrane helical hairpin" evidence="8">
    <location>
        <begin position="19"/>
        <end position="91"/>
    </location>
</feature>